<accession>A0A645BHA7</accession>
<dbReference type="GO" id="GO:0045892">
    <property type="term" value="P:negative regulation of DNA-templated transcription"/>
    <property type="evidence" value="ECO:0007669"/>
    <property type="project" value="InterPro"/>
</dbReference>
<dbReference type="NCBIfam" id="NF003170">
    <property type="entry name" value="PRK04158.1"/>
    <property type="match status" value="1"/>
</dbReference>
<dbReference type="PIRSF" id="PIRSF011572">
    <property type="entry name" value="GTP_sensing_CodY"/>
    <property type="match status" value="1"/>
</dbReference>
<dbReference type="GO" id="GO:0003700">
    <property type="term" value="F:DNA-binding transcription factor activity"/>
    <property type="evidence" value="ECO:0007669"/>
    <property type="project" value="InterPro"/>
</dbReference>
<dbReference type="GO" id="GO:0005525">
    <property type="term" value="F:GTP binding"/>
    <property type="evidence" value="ECO:0007669"/>
    <property type="project" value="InterPro"/>
</dbReference>
<evidence type="ECO:0000313" key="9">
    <source>
        <dbReference type="EMBL" id="MPM64755.1"/>
    </source>
</evidence>
<sequence>MDDRMGGNMDELLEKLRRINHMLQKEGGFVTNSGEATALPFTEMASVLGDILRANTYLIDLSGNLLGYSEATDINNTRIKQMLEDKKFPEQYAQNLSALFQTTANIGIESDFTAFPIESRDLFITGVTTIVPIFASGKRLGSLILARMFPAFDSSDLILAEHGATVIGIELLHSINLRTEEATRVTTLIQIAIKSLSFSELEAVKAIFESFPSLEERITASKIAEEKNITRSVIVNALRKLESAGILETRSLGMKGTFIRVVSPELLDALKKALYQRNDQ</sequence>
<feature type="domain" description="Global transcriptional regulator CodY N-terminal" evidence="7">
    <location>
        <begin position="11"/>
        <end position="195"/>
    </location>
</feature>
<dbReference type="AlphaFoldDB" id="A0A645BHA7"/>
<evidence type="ECO:0000259" key="7">
    <source>
        <dbReference type="Pfam" id="PF06018"/>
    </source>
</evidence>
<dbReference type="NCBIfam" id="TIGR02787">
    <property type="entry name" value="codY_Gpos"/>
    <property type="match status" value="1"/>
</dbReference>
<dbReference type="InterPro" id="IPR014154">
    <property type="entry name" value="CodY"/>
</dbReference>
<dbReference type="InterPro" id="IPR036390">
    <property type="entry name" value="WH_DNA-bd_sf"/>
</dbReference>
<dbReference type="InterPro" id="IPR013198">
    <property type="entry name" value="GTP_trans_reg_CodY_C"/>
</dbReference>
<evidence type="ECO:0000256" key="6">
    <source>
        <dbReference type="ARBA" id="ARBA00034538"/>
    </source>
</evidence>
<evidence type="ECO:0000256" key="4">
    <source>
        <dbReference type="ARBA" id="ARBA00023125"/>
    </source>
</evidence>
<dbReference type="PANTHER" id="PTHR40062:SF1">
    <property type="entry name" value="GLOBAL TRANSCRIPTIONAL REGULATOR CODY"/>
    <property type="match status" value="1"/>
</dbReference>
<dbReference type="InterPro" id="IPR036388">
    <property type="entry name" value="WH-like_DNA-bd_sf"/>
</dbReference>
<dbReference type="PANTHER" id="PTHR40062">
    <property type="entry name" value="GTP-SENSING TRANSCRIPTIONAL PLEIOTROPIC REPRESSOR CODY"/>
    <property type="match status" value="1"/>
</dbReference>
<dbReference type="Pfam" id="PF06018">
    <property type="entry name" value="CodY"/>
    <property type="match status" value="1"/>
</dbReference>
<evidence type="ECO:0000256" key="5">
    <source>
        <dbReference type="ARBA" id="ARBA00023163"/>
    </source>
</evidence>
<keyword evidence="2" id="KW-0678">Repressor</keyword>
<dbReference type="Pfam" id="PF08222">
    <property type="entry name" value="HTH_CodY"/>
    <property type="match status" value="1"/>
</dbReference>
<keyword evidence="3" id="KW-0805">Transcription regulation</keyword>
<comment type="caution">
    <text evidence="9">The sequence shown here is derived from an EMBL/GenBank/DDBJ whole genome shotgun (WGS) entry which is preliminary data.</text>
</comment>
<evidence type="ECO:0000259" key="8">
    <source>
        <dbReference type="Pfam" id="PF08222"/>
    </source>
</evidence>
<organism evidence="9">
    <name type="scientific">bioreactor metagenome</name>
    <dbReference type="NCBI Taxonomy" id="1076179"/>
    <lineage>
        <taxon>unclassified sequences</taxon>
        <taxon>metagenomes</taxon>
        <taxon>ecological metagenomes</taxon>
    </lineage>
</organism>
<dbReference type="InterPro" id="IPR029016">
    <property type="entry name" value="GAF-like_dom_sf"/>
</dbReference>
<dbReference type="Gene3D" id="3.30.450.40">
    <property type="match status" value="1"/>
</dbReference>
<evidence type="ECO:0000256" key="3">
    <source>
        <dbReference type="ARBA" id="ARBA00023015"/>
    </source>
</evidence>
<evidence type="ECO:0000256" key="2">
    <source>
        <dbReference type="ARBA" id="ARBA00022491"/>
    </source>
</evidence>
<dbReference type="HAMAP" id="MF_00621">
    <property type="entry name" value="HTH_type_CodY"/>
    <property type="match status" value="1"/>
</dbReference>
<keyword evidence="5" id="KW-0804">Transcription</keyword>
<dbReference type="Gene3D" id="1.10.10.10">
    <property type="entry name" value="Winged helix-like DNA-binding domain superfamily/Winged helix DNA-binding domain"/>
    <property type="match status" value="1"/>
</dbReference>
<dbReference type="SUPFAM" id="SSF46785">
    <property type="entry name" value="Winged helix' DNA-binding domain"/>
    <property type="match status" value="1"/>
</dbReference>
<evidence type="ECO:0000256" key="1">
    <source>
        <dbReference type="ARBA" id="ARBA00022490"/>
    </source>
</evidence>
<reference evidence="9" key="1">
    <citation type="submission" date="2019-08" db="EMBL/GenBank/DDBJ databases">
        <authorList>
            <person name="Kucharzyk K."/>
            <person name="Murdoch R.W."/>
            <person name="Higgins S."/>
            <person name="Loffler F."/>
        </authorList>
    </citation>
    <scope>NUCLEOTIDE SEQUENCE</scope>
</reference>
<gene>
    <name evidence="9" type="primary">codY_10</name>
    <name evidence="9" type="ORF">SDC9_111644</name>
</gene>
<keyword evidence="1" id="KW-0963">Cytoplasm</keyword>
<keyword evidence="4" id="KW-0238">DNA-binding</keyword>
<proteinExistence type="inferred from homology"/>
<name>A0A645BHA7_9ZZZZ</name>
<dbReference type="InterPro" id="IPR010312">
    <property type="entry name" value="Transc_reg_CodY_N"/>
</dbReference>
<feature type="domain" description="Global transcriptional regulator CodY C-terminal" evidence="8">
    <location>
        <begin position="214"/>
        <end position="271"/>
    </location>
</feature>
<dbReference type="EMBL" id="VSSQ01020130">
    <property type="protein sequence ID" value="MPM64755.1"/>
    <property type="molecule type" value="Genomic_DNA"/>
</dbReference>
<protein>
    <recommendedName>
        <fullName evidence="6">Global transcriptional regulator CodY</fullName>
    </recommendedName>
</protein>
<dbReference type="GO" id="GO:0003677">
    <property type="term" value="F:DNA binding"/>
    <property type="evidence" value="ECO:0007669"/>
    <property type="project" value="UniProtKB-KW"/>
</dbReference>